<gene>
    <name evidence="1" type="ORF">HNP73_001058</name>
</gene>
<dbReference type="Pfam" id="PF11964">
    <property type="entry name" value="SpoIIAA-like"/>
    <property type="match status" value="2"/>
</dbReference>
<dbReference type="Gene3D" id="3.40.50.10600">
    <property type="entry name" value="SpoIIaa-like domains"/>
    <property type="match status" value="2"/>
</dbReference>
<keyword evidence="2" id="KW-1185">Reference proteome</keyword>
<protein>
    <recommendedName>
        <fullName evidence="3">STAS/SEC14 domain-containing protein</fullName>
    </recommendedName>
</protein>
<sequence>MLRITDDRAHRCLILEPTGSLSRGDLDRLSERFDAVVAATDRAPNLVIHAAGFPSWSDLGALARHLRFIRQHHRMVSRVAFVSNARAFDVAPALARRLISAELRHFPESGANSGPDSGLDAALDWVAEDAGTSHVTVIEGLPDDVVGISVAGVISAEDYARTIVPRIEATLRRHGRAKLLYRIGPEFERFTAGAVWNDALVGLNHMTDFTRVAIVSDIGWIRHAVRAFAPLIPAEIHVFTDKELETAKAWITTDPPVM</sequence>
<proteinExistence type="predicted"/>
<dbReference type="InterPro" id="IPR021866">
    <property type="entry name" value="SpoIIAA-like"/>
</dbReference>
<dbReference type="SUPFAM" id="SSF52091">
    <property type="entry name" value="SpoIIaa-like"/>
    <property type="match status" value="2"/>
</dbReference>
<dbReference type="Proteomes" id="UP000549457">
    <property type="component" value="Unassembled WGS sequence"/>
</dbReference>
<reference evidence="1 2" key="1">
    <citation type="submission" date="2020-08" db="EMBL/GenBank/DDBJ databases">
        <title>Genomic Encyclopedia of Type Strains, Phase IV (KMG-IV): sequencing the most valuable type-strain genomes for metagenomic binning, comparative biology and taxonomic classification.</title>
        <authorList>
            <person name="Goeker M."/>
        </authorList>
    </citation>
    <scope>NUCLEOTIDE SEQUENCE [LARGE SCALE GENOMIC DNA]</scope>
    <source>
        <strain evidence="1 2">DSM 101730</strain>
    </source>
</reference>
<evidence type="ECO:0000313" key="1">
    <source>
        <dbReference type="EMBL" id="MBB5221137.1"/>
    </source>
</evidence>
<evidence type="ECO:0000313" key="2">
    <source>
        <dbReference type="Proteomes" id="UP000549457"/>
    </source>
</evidence>
<evidence type="ECO:0008006" key="3">
    <source>
        <dbReference type="Google" id="ProtNLM"/>
    </source>
</evidence>
<dbReference type="EMBL" id="JACHFM010000001">
    <property type="protein sequence ID" value="MBB5221137.1"/>
    <property type="molecule type" value="Genomic_DNA"/>
</dbReference>
<name>A0A840SGY8_9RHOB</name>
<dbReference type="AlphaFoldDB" id="A0A840SGY8"/>
<dbReference type="InterPro" id="IPR036513">
    <property type="entry name" value="STAS_dom_sf"/>
</dbReference>
<dbReference type="InterPro" id="IPR038396">
    <property type="entry name" value="SpoIIAA-like_sf"/>
</dbReference>
<organism evidence="1 2">
    <name type="scientific">Amaricoccus macauensis</name>
    <dbReference type="NCBI Taxonomy" id="57001"/>
    <lineage>
        <taxon>Bacteria</taxon>
        <taxon>Pseudomonadati</taxon>
        <taxon>Pseudomonadota</taxon>
        <taxon>Alphaproteobacteria</taxon>
        <taxon>Rhodobacterales</taxon>
        <taxon>Paracoccaceae</taxon>
        <taxon>Amaricoccus</taxon>
    </lineage>
</organism>
<dbReference type="RefSeq" id="WP_184147537.1">
    <property type="nucleotide sequence ID" value="NZ_JACHFM010000001.1"/>
</dbReference>
<comment type="caution">
    <text evidence="1">The sequence shown here is derived from an EMBL/GenBank/DDBJ whole genome shotgun (WGS) entry which is preliminary data.</text>
</comment>
<accession>A0A840SGY8</accession>